<dbReference type="GO" id="GO:0006310">
    <property type="term" value="P:DNA recombination"/>
    <property type="evidence" value="ECO:0007669"/>
    <property type="project" value="UniProtKB-KW"/>
</dbReference>
<dbReference type="STRING" id="94130.A0A2Z6RZ03"/>
<dbReference type="EMBL" id="BEXD01002193">
    <property type="protein sequence ID" value="GBB97346.1"/>
    <property type="molecule type" value="Genomic_DNA"/>
</dbReference>
<dbReference type="PANTHER" id="PTHR47642">
    <property type="entry name" value="ATP-DEPENDENT DNA HELICASE"/>
    <property type="match status" value="1"/>
</dbReference>
<dbReference type="PANTHER" id="PTHR47642:SF5">
    <property type="entry name" value="ATP-DEPENDENT DNA HELICASE"/>
    <property type="match status" value="1"/>
</dbReference>
<dbReference type="InterPro" id="IPR010285">
    <property type="entry name" value="DNA_helicase_pif1-like_DEAD"/>
</dbReference>
<dbReference type="SUPFAM" id="SSF52540">
    <property type="entry name" value="P-loop containing nucleoside triphosphate hydrolases"/>
    <property type="match status" value="2"/>
</dbReference>
<keyword evidence="1" id="KW-0067">ATP-binding</keyword>
<evidence type="ECO:0000259" key="2">
    <source>
        <dbReference type="Pfam" id="PF05970"/>
    </source>
</evidence>
<protein>
    <recommendedName>
        <fullName evidence="1">ATP-dependent DNA helicase</fullName>
        <ecNumber evidence="1">5.6.2.3</ecNumber>
    </recommendedName>
</protein>
<dbReference type="Pfam" id="PF05970">
    <property type="entry name" value="PIF1"/>
    <property type="match status" value="1"/>
</dbReference>
<dbReference type="GO" id="GO:0006281">
    <property type="term" value="P:DNA repair"/>
    <property type="evidence" value="ECO:0007669"/>
    <property type="project" value="UniProtKB-KW"/>
</dbReference>
<keyword evidence="1" id="KW-0233">DNA recombination</keyword>
<keyword evidence="1" id="KW-0347">Helicase</keyword>
<dbReference type="Pfam" id="PF14214">
    <property type="entry name" value="Helitron_like_N"/>
    <property type="match status" value="1"/>
</dbReference>
<keyword evidence="1" id="KW-0234">DNA repair</keyword>
<name>A0A2Z6RZ03_9GLOM</name>
<keyword evidence="1" id="KW-0378">Hydrolase</keyword>
<dbReference type="GO" id="GO:0000723">
    <property type="term" value="P:telomere maintenance"/>
    <property type="evidence" value="ECO:0007669"/>
    <property type="project" value="InterPro"/>
</dbReference>
<evidence type="ECO:0000313" key="4">
    <source>
        <dbReference type="EMBL" id="GBB97346.1"/>
    </source>
</evidence>
<gene>
    <name evidence="4" type="ORF">RclHR1_29720001</name>
</gene>
<evidence type="ECO:0000256" key="1">
    <source>
        <dbReference type="RuleBase" id="RU363044"/>
    </source>
</evidence>
<comment type="catalytic activity">
    <reaction evidence="1">
        <text>ATP + H2O = ADP + phosphate + H(+)</text>
        <dbReference type="Rhea" id="RHEA:13065"/>
        <dbReference type="ChEBI" id="CHEBI:15377"/>
        <dbReference type="ChEBI" id="CHEBI:15378"/>
        <dbReference type="ChEBI" id="CHEBI:30616"/>
        <dbReference type="ChEBI" id="CHEBI:43474"/>
        <dbReference type="ChEBI" id="CHEBI:456216"/>
        <dbReference type="EC" id="5.6.2.3"/>
    </reaction>
</comment>
<dbReference type="AlphaFoldDB" id="A0A2Z6RZ03"/>
<evidence type="ECO:0000313" key="5">
    <source>
        <dbReference type="Proteomes" id="UP000247702"/>
    </source>
</evidence>
<dbReference type="Proteomes" id="UP000247702">
    <property type="component" value="Unassembled WGS sequence"/>
</dbReference>
<comment type="caution">
    <text evidence="4">The sequence shown here is derived from an EMBL/GenBank/DDBJ whole genome shotgun (WGS) entry which is preliminary data.</text>
</comment>
<proteinExistence type="inferred from homology"/>
<feature type="domain" description="DNA helicase Pif1-like DEAD-box helicase" evidence="2">
    <location>
        <begin position="827"/>
        <end position="1007"/>
    </location>
</feature>
<dbReference type="InterPro" id="IPR025476">
    <property type="entry name" value="Helitron_helicase-like"/>
</dbReference>
<dbReference type="EC" id="5.6.2.3" evidence="1"/>
<organism evidence="4 5">
    <name type="scientific">Rhizophagus clarus</name>
    <dbReference type="NCBI Taxonomy" id="94130"/>
    <lineage>
        <taxon>Eukaryota</taxon>
        <taxon>Fungi</taxon>
        <taxon>Fungi incertae sedis</taxon>
        <taxon>Mucoromycota</taxon>
        <taxon>Glomeromycotina</taxon>
        <taxon>Glomeromycetes</taxon>
        <taxon>Glomerales</taxon>
        <taxon>Glomeraceae</taxon>
        <taxon>Rhizophagus</taxon>
    </lineage>
</organism>
<keyword evidence="5" id="KW-1185">Reference proteome</keyword>
<comment type="similarity">
    <text evidence="1">Belongs to the helicase family.</text>
</comment>
<dbReference type="GO" id="GO:0043139">
    <property type="term" value="F:5'-3' DNA helicase activity"/>
    <property type="evidence" value="ECO:0007669"/>
    <property type="project" value="UniProtKB-EC"/>
</dbReference>
<dbReference type="Gene3D" id="3.40.50.300">
    <property type="entry name" value="P-loop containing nucleotide triphosphate hydrolases"/>
    <property type="match status" value="1"/>
</dbReference>
<keyword evidence="1" id="KW-0547">Nucleotide-binding</keyword>
<evidence type="ECO:0000259" key="3">
    <source>
        <dbReference type="Pfam" id="PF14214"/>
    </source>
</evidence>
<dbReference type="InterPro" id="IPR027417">
    <property type="entry name" value="P-loop_NTPase"/>
</dbReference>
<sequence length="1192" mass="138431">MDDSNVDIYSLDAYNLENDELNDLHKTFQQTILNQFPCLPCSNCGYLLYPDKAKWIQYSEELSYQFEIAFPKSKLPLHPYPPARIAVCSICKSNPNRIFPSYLIPIPPEIQAIPLSKRKYLSPIYLHSSIGRTPGVNPFNQYRSIVGTMNYSKNIRSFTLYSGMLGAFLESSDIINNNNHWFHPTLIQGSNWLKDNNPYLKSFNMHLENQEQNINSPFPIATHFEEENIPIIRSGEIVVPSNDFDVEIHDEDAHFSRLMAGFARTDNNLSLPISLNDPNLKALLFPDLYPDGKGTYQDLVNQGLISNVKVETYGKYIKERIGGKDPRFRLHHIWPAWSYLQLEKYRNHQNNQRIFCQNQISQLHGPPHASDLIQKSLYNNKLIVNEQITTTLPTFIRTGDSYFHEKEHHVNAMINNYGLPQLFIALTMSENKWKHLKNILLRTDNHDTLPTNRPFHCTHHFIHRLRNNVIRADLPDSEKEPELYKLVKTHQIHTCDLRCGEPAAPGEVCKKGFSRPYSEYTYEDPNSSRFIYKCTKEQDRWIVPYHAPTLFIWNAHMNLQYVTTRGFARYMTKYIAKREPTHIFNIQEDDKYRQHIQGRRLGTMELMFLILGETICNSSVKVQYLVTDPPSTRQKSVLPISLLKVSNETPFYPDSIEKYFNRPENEEFDLLLYQEYFESYNIFPSKLTTSREVYRDKLGNYVVKRRTKIITRIRHLRLIDGELYFYQQLLLRLKPRSEEELKGYFSTYREHFLNKFPEVYHNECILYKKKHQEEINNFNDQFIELTHAFLENLMGLTNTQFKEIIGNQLTKMKIIPPIIPLNTMLSLSKDQYQYVDRIVRTLGPNDGKHYPYFLITGSAGTGKSFVTHILLKEFEKRGLSYLVLVPTSVAAQNIGSFTIHSALKIHATKGGFQTLAFNDKILKENLKKLKILIIDEISIVSSELFDYLSNMFSKLHSNSLPFGGISVIVLGNLFQLPPVSGNYVFQSPVWKLFYPLFLREAKRQAEDPQYYSLLEEARFGNITESTYNILYQKETAEQINTQICNTLSVKNDKFLILYSKDLINGKEQDHESSEYLMKYKTNLPSVVKLQIGCRVMFLNNKYIKKQICNGTIGIVTDINKEKETVRVAFCVNRGIASIEVGLEQAYFNINGMPACRIQFPLQNAFALTVHKTQSITLPQIGLRSVSVITELY</sequence>
<dbReference type="Gene3D" id="2.30.30.940">
    <property type="match status" value="1"/>
</dbReference>
<dbReference type="InterPro" id="IPR051055">
    <property type="entry name" value="PIF1_helicase"/>
</dbReference>
<comment type="cofactor">
    <cofactor evidence="1">
        <name>Mg(2+)</name>
        <dbReference type="ChEBI" id="CHEBI:18420"/>
    </cofactor>
</comment>
<reference evidence="4 5" key="1">
    <citation type="submission" date="2017-11" db="EMBL/GenBank/DDBJ databases">
        <title>The genome of Rhizophagus clarus HR1 reveals common genetic basis of auxotrophy among arbuscular mycorrhizal fungi.</title>
        <authorList>
            <person name="Kobayashi Y."/>
        </authorList>
    </citation>
    <scope>NUCLEOTIDE SEQUENCE [LARGE SCALE GENOMIC DNA]</scope>
    <source>
        <strain evidence="4 5">HR1</strain>
    </source>
</reference>
<accession>A0A2Z6RZ03</accession>
<keyword evidence="1" id="KW-0227">DNA damage</keyword>
<dbReference type="GO" id="GO:0016887">
    <property type="term" value="F:ATP hydrolysis activity"/>
    <property type="evidence" value="ECO:0007669"/>
    <property type="project" value="RHEA"/>
</dbReference>
<dbReference type="GO" id="GO:0005524">
    <property type="term" value="F:ATP binding"/>
    <property type="evidence" value="ECO:0007669"/>
    <property type="project" value="UniProtKB-KW"/>
</dbReference>
<feature type="domain" description="Helitron helicase-like" evidence="3">
    <location>
        <begin position="387"/>
        <end position="466"/>
    </location>
</feature>